<keyword evidence="1" id="KW-0378">Hydrolase</keyword>
<reference evidence="1" key="1">
    <citation type="submission" date="2023-11" db="EMBL/GenBank/DDBJ databases">
        <title>Gracilibacillus pellucida a moderately halophilic bacterium isolated from saline soil in Xinjiang province.</title>
        <authorList>
            <person name="Zhang Z."/>
            <person name="Tan F."/>
            <person name="Wang Y."/>
            <person name="Xia M."/>
        </authorList>
    </citation>
    <scope>NUCLEOTIDE SEQUENCE</scope>
    <source>
        <strain evidence="1">S3-1-1</strain>
    </source>
</reference>
<evidence type="ECO:0000313" key="2">
    <source>
        <dbReference type="Proteomes" id="UP001277972"/>
    </source>
</evidence>
<dbReference type="Proteomes" id="UP001277972">
    <property type="component" value="Unassembled WGS sequence"/>
</dbReference>
<comment type="caution">
    <text evidence="1">The sequence shown here is derived from an EMBL/GenBank/DDBJ whole genome shotgun (WGS) entry which is preliminary data.</text>
</comment>
<keyword evidence="2" id="KW-1185">Reference proteome</keyword>
<dbReference type="EMBL" id="JAWZSR010000006">
    <property type="protein sequence ID" value="MDX8046670.1"/>
    <property type="molecule type" value="Genomic_DNA"/>
</dbReference>
<evidence type="ECO:0000313" key="1">
    <source>
        <dbReference type="EMBL" id="MDX8046670.1"/>
    </source>
</evidence>
<name>A0ACC6M6X1_9BACI</name>
<accession>A0ACC6M6X1</accession>
<organism evidence="1 2">
    <name type="scientific">Gracilibacillus pellucidus</name>
    <dbReference type="NCBI Taxonomy" id="3095368"/>
    <lineage>
        <taxon>Bacteria</taxon>
        <taxon>Bacillati</taxon>
        <taxon>Bacillota</taxon>
        <taxon>Bacilli</taxon>
        <taxon>Bacillales</taxon>
        <taxon>Bacillaceae</taxon>
        <taxon>Gracilibacillus</taxon>
    </lineage>
</organism>
<protein>
    <submittedName>
        <fullName evidence="1">Alpha/beta hydrolase</fullName>
    </submittedName>
</protein>
<proteinExistence type="predicted"/>
<gene>
    <name evidence="1" type="ORF">SH601_11825</name>
</gene>
<sequence length="323" mass="37442">MIVESKDKVYFSKEFVEVDGHRTGLFIESTDFANPVLLFLHGGPGYPEYALIKNAGLRWEEEFTVCYLEQRGTGISYNASTQGELTLEQMIADTISVVEYVKQKYNKEKVYLMGHSWGSLLGSIIASRYPHLFHAYIGVGQFGRFFESNRDTYQFLLETAINNGDDKAEKDIRSVTFDEGFYQNKEYRRILNRYVDKYGGGVKRAGYTQWQGMKELLSCKKYTLKERLNIVKGVFTSYQALVETMNQADATLLASEFEIPVYIMNGKHDYQTSFNEAKRFYEKLKAPLKRFYTFEKSAHSPFIDEEEKFIQIIKHDIIHTNGK</sequence>